<dbReference type="HOGENOM" id="CLU_1248629_0_0_11"/>
<sequence length="221" mass="24913">MGTDLVGTVERNNRRTRWLHAGVYVLVLVLLLTGWWLTLGQEGRPSVLARLLRLPDAEIHTWAGWAFAAIAAAGVTLGWRAARTLLTDSVRFRRTDLGWFARWPKAVLTGRFGRHDGHFDPGQRIANLVMLALLLALIVSGVGLWAVSGGPAFVWFNRVHRWSTWVITPVLLGHILIAAGVLPGYRGVWRAMHLGGRLRRRDAARVWPGWLERRDDDRAER</sequence>
<evidence type="ECO:0000313" key="8">
    <source>
        <dbReference type="EMBL" id="ACQ78508.1"/>
    </source>
</evidence>
<dbReference type="InterPro" id="IPR011577">
    <property type="entry name" value="Cyt_b561_bac/Ni-Hgenase"/>
</dbReference>
<organism evidence="8 9">
    <name type="scientific">Beutenbergia cavernae (strain ATCC BAA-8 / DSM 12333 / CCUG 43141 / JCM 11478 / NBRC 16432 / NCIMB 13614 / HKI 0122)</name>
    <dbReference type="NCBI Taxonomy" id="471853"/>
    <lineage>
        <taxon>Bacteria</taxon>
        <taxon>Bacillati</taxon>
        <taxon>Actinomycetota</taxon>
        <taxon>Actinomycetes</taxon>
        <taxon>Micrococcales</taxon>
        <taxon>Beutenbergiaceae</taxon>
        <taxon>Beutenbergia</taxon>
    </lineage>
</organism>
<evidence type="ECO:0000256" key="6">
    <source>
        <dbReference type="SAM" id="Phobius"/>
    </source>
</evidence>
<dbReference type="STRING" id="471853.Bcav_0243"/>
<keyword evidence="3 6" id="KW-0812">Transmembrane</keyword>
<comment type="subcellular location">
    <subcellularLocation>
        <location evidence="1">Cell membrane</location>
        <topology evidence="1">Multi-pass membrane protein</topology>
    </subcellularLocation>
</comment>
<dbReference type="EMBL" id="CP001618">
    <property type="protein sequence ID" value="ACQ78508.1"/>
    <property type="molecule type" value="Genomic_DNA"/>
</dbReference>
<evidence type="ECO:0000256" key="2">
    <source>
        <dbReference type="ARBA" id="ARBA00022475"/>
    </source>
</evidence>
<evidence type="ECO:0000256" key="1">
    <source>
        <dbReference type="ARBA" id="ARBA00004651"/>
    </source>
</evidence>
<accession>C5BVR8</accession>
<evidence type="ECO:0000256" key="3">
    <source>
        <dbReference type="ARBA" id="ARBA00022692"/>
    </source>
</evidence>
<dbReference type="KEGG" id="bcv:Bcav_0243"/>
<dbReference type="GO" id="GO:0009055">
    <property type="term" value="F:electron transfer activity"/>
    <property type="evidence" value="ECO:0007669"/>
    <property type="project" value="InterPro"/>
</dbReference>
<keyword evidence="5 6" id="KW-0472">Membrane</keyword>
<dbReference type="GO" id="GO:0005886">
    <property type="term" value="C:plasma membrane"/>
    <property type="evidence" value="ECO:0007669"/>
    <property type="project" value="UniProtKB-SubCell"/>
</dbReference>
<dbReference type="Proteomes" id="UP000007962">
    <property type="component" value="Chromosome"/>
</dbReference>
<keyword evidence="2" id="KW-1003">Cell membrane</keyword>
<feature type="transmembrane region" description="Helical" evidence="6">
    <location>
        <begin position="128"/>
        <end position="156"/>
    </location>
</feature>
<dbReference type="Pfam" id="PF01292">
    <property type="entry name" value="Ni_hydr_CYTB"/>
    <property type="match status" value="1"/>
</dbReference>
<reference evidence="8 9" key="1">
    <citation type="journal article" date="2009" name="Stand. Genomic Sci.">
        <title>Complete genome sequence of Beutenbergia cavernae type strain (HKI 0122).</title>
        <authorList>
            <person name="Land M."/>
            <person name="Pukall R."/>
            <person name="Abt B."/>
            <person name="Goker M."/>
            <person name="Rohde M."/>
            <person name="Glavina Del Rio T."/>
            <person name="Tice H."/>
            <person name="Copeland A."/>
            <person name="Cheng J.F."/>
            <person name="Lucas S."/>
            <person name="Chen F."/>
            <person name="Nolan M."/>
            <person name="Bruce D."/>
            <person name="Goodwin L."/>
            <person name="Pitluck S."/>
            <person name="Ivanova N."/>
            <person name="Mavromatis K."/>
            <person name="Ovchinnikova G."/>
            <person name="Pati A."/>
            <person name="Chen A."/>
            <person name="Palaniappan K."/>
            <person name="Hauser L."/>
            <person name="Chang Y.J."/>
            <person name="Jefferies C.C."/>
            <person name="Saunders E."/>
            <person name="Brettin T."/>
            <person name="Detter J.C."/>
            <person name="Han C."/>
            <person name="Chain P."/>
            <person name="Bristow J."/>
            <person name="Eisen J.A."/>
            <person name="Markowitz V."/>
            <person name="Hugenholtz P."/>
            <person name="Kyrpides N.C."/>
            <person name="Klenk H.P."/>
            <person name="Lapidus A."/>
        </authorList>
    </citation>
    <scope>NUCLEOTIDE SEQUENCE [LARGE SCALE GENOMIC DNA]</scope>
    <source>
        <strain evidence="9">ATCC BAA-8 / DSM 12333 / NBRC 16432</strain>
    </source>
</reference>
<feature type="transmembrane region" description="Helical" evidence="6">
    <location>
        <begin position="21"/>
        <end position="39"/>
    </location>
</feature>
<dbReference type="OrthoDB" id="3356835at2"/>
<evidence type="ECO:0000256" key="4">
    <source>
        <dbReference type="ARBA" id="ARBA00022989"/>
    </source>
</evidence>
<dbReference type="GO" id="GO:0022904">
    <property type="term" value="P:respiratory electron transport chain"/>
    <property type="evidence" value="ECO:0007669"/>
    <property type="project" value="InterPro"/>
</dbReference>
<dbReference type="eggNOG" id="ENOG5033T8Q">
    <property type="taxonomic scope" value="Bacteria"/>
</dbReference>
<keyword evidence="4 6" id="KW-1133">Transmembrane helix</keyword>
<keyword evidence="9" id="KW-1185">Reference proteome</keyword>
<dbReference type="AlphaFoldDB" id="C5BVR8"/>
<proteinExistence type="predicted"/>
<evidence type="ECO:0000259" key="7">
    <source>
        <dbReference type="Pfam" id="PF01292"/>
    </source>
</evidence>
<feature type="domain" description="Cytochrome b561 bacterial/Ni-hydrogenase" evidence="7">
    <location>
        <begin position="14"/>
        <end position="192"/>
    </location>
</feature>
<protein>
    <recommendedName>
        <fullName evidence="7">Cytochrome b561 bacterial/Ni-hydrogenase domain-containing protein</fullName>
    </recommendedName>
</protein>
<evidence type="ECO:0000256" key="5">
    <source>
        <dbReference type="ARBA" id="ARBA00023136"/>
    </source>
</evidence>
<feature type="transmembrane region" description="Helical" evidence="6">
    <location>
        <begin position="162"/>
        <end position="182"/>
    </location>
</feature>
<name>C5BVR8_BEUC1</name>
<dbReference type="RefSeq" id="WP_012725288.1">
    <property type="nucleotide sequence ID" value="NC_012669.1"/>
</dbReference>
<gene>
    <name evidence="8" type="ordered locus">Bcav_0243</name>
</gene>
<dbReference type="SUPFAM" id="SSF81342">
    <property type="entry name" value="Transmembrane di-heme cytochromes"/>
    <property type="match status" value="1"/>
</dbReference>
<feature type="transmembrane region" description="Helical" evidence="6">
    <location>
        <begin position="59"/>
        <end position="79"/>
    </location>
</feature>
<evidence type="ECO:0000313" key="9">
    <source>
        <dbReference type="Proteomes" id="UP000007962"/>
    </source>
</evidence>
<dbReference type="Gene3D" id="1.20.950.20">
    <property type="entry name" value="Transmembrane di-heme cytochromes, Chain C"/>
    <property type="match status" value="1"/>
</dbReference>
<dbReference type="InterPro" id="IPR016174">
    <property type="entry name" value="Di-haem_cyt_TM"/>
</dbReference>